<dbReference type="PROSITE" id="PS00600">
    <property type="entry name" value="AA_TRANSFER_CLASS_3"/>
    <property type="match status" value="1"/>
</dbReference>
<evidence type="ECO:0000256" key="2">
    <source>
        <dbReference type="ARBA" id="ARBA00008954"/>
    </source>
</evidence>
<dbReference type="SUPFAM" id="SSF53383">
    <property type="entry name" value="PLP-dependent transferases"/>
    <property type="match status" value="1"/>
</dbReference>
<protein>
    <submittedName>
        <fullName evidence="7">4-aminobutyrate aminotransferase PuuE</fullName>
        <ecNumber evidence="7">2.6.1.19</ecNumber>
    </submittedName>
</protein>
<dbReference type="GO" id="GO:0009448">
    <property type="term" value="P:gamma-aminobutyric acid metabolic process"/>
    <property type="evidence" value="ECO:0007669"/>
    <property type="project" value="InterPro"/>
</dbReference>
<dbReference type="InterPro" id="IPR050103">
    <property type="entry name" value="Class-III_PLP-dep_AT"/>
</dbReference>
<dbReference type="Gene3D" id="3.40.640.10">
    <property type="entry name" value="Type I PLP-dependent aspartate aminotransferase-like (Major domain)"/>
    <property type="match status" value="1"/>
</dbReference>
<dbReference type="EMBL" id="CADIKW010000001">
    <property type="protein sequence ID" value="CAB3818657.1"/>
    <property type="molecule type" value="Genomic_DNA"/>
</dbReference>
<dbReference type="NCBIfam" id="TIGR00700">
    <property type="entry name" value="GABAtrnsam"/>
    <property type="match status" value="1"/>
</dbReference>
<dbReference type="InterPro" id="IPR015422">
    <property type="entry name" value="PyrdxlP-dep_Trfase_small"/>
</dbReference>
<dbReference type="InterPro" id="IPR015421">
    <property type="entry name" value="PyrdxlP-dep_Trfase_major"/>
</dbReference>
<accession>A0A6S7BVE6</accession>
<dbReference type="InterPro" id="IPR004632">
    <property type="entry name" value="4NH2But_aminotransferase_bac"/>
</dbReference>
<dbReference type="FunFam" id="3.40.640.10:FF:000013">
    <property type="entry name" value="4-aminobutyrate aminotransferase"/>
    <property type="match status" value="1"/>
</dbReference>
<dbReference type="Pfam" id="PF00202">
    <property type="entry name" value="Aminotran_3"/>
    <property type="match status" value="1"/>
</dbReference>
<reference evidence="7 8" key="1">
    <citation type="submission" date="2020-04" db="EMBL/GenBank/DDBJ databases">
        <authorList>
            <person name="De Canck E."/>
        </authorList>
    </citation>
    <scope>NUCLEOTIDE SEQUENCE [LARGE SCALE GENOMIC DNA]</scope>
    <source>
        <strain evidence="7 8">LMG 26841</strain>
    </source>
</reference>
<organism evidence="7 8">
    <name type="scientific">Achromobacter dolens</name>
    <dbReference type="NCBI Taxonomy" id="1287738"/>
    <lineage>
        <taxon>Bacteria</taxon>
        <taxon>Pseudomonadati</taxon>
        <taxon>Pseudomonadota</taxon>
        <taxon>Betaproteobacteria</taxon>
        <taxon>Burkholderiales</taxon>
        <taxon>Alcaligenaceae</taxon>
        <taxon>Achromobacter</taxon>
    </lineage>
</organism>
<evidence type="ECO:0000313" key="7">
    <source>
        <dbReference type="EMBL" id="CAB3818657.1"/>
    </source>
</evidence>
<keyword evidence="5 6" id="KW-0663">Pyridoxal phosphate</keyword>
<gene>
    <name evidence="7" type="primary">puuE</name>
    <name evidence="7" type="ORF">LMG26841_00341</name>
</gene>
<keyword evidence="3 7" id="KW-0032">Aminotransferase</keyword>
<evidence type="ECO:0000256" key="3">
    <source>
        <dbReference type="ARBA" id="ARBA00022576"/>
    </source>
</evidence>
<comment type="cofactor">
    <cofactor evidence="1">
        <name>pyridoxal 5'-phosphate</name>
        <dbReference type="ChEBI" id="CHEBI:597326"/>
    </cofactor>
</comment>
<dbReference type="PANTHER" id="PTHR11986">
    <property type="entry name" value="AMINOTRANSFERASE CLASS III"/>
    <property type="match status" value="1"/>
</dbReference>
<dbReference type="Gene3D" id="3.90.1150.10">
    <property type="entry name" value="Aspartate Aminotransferase, domain 1"/>
    <property type="match status" value="1"/>
</dbReference>
<comment type="similarity">
    <text evidence="2 6">Belongs to the class-III pyridoxal-phosphate-dependent aminotransferase family.</text>
</comment>
<evidence type="ECO:0000256" key="4">
    <source>
        <dbReference type="ARBA" id="ARBA00022679"/>
    </source>
</evidence>
<evidence type="ECO:0000256" key="5">
    <source>
        <dbReference type="ARBA" id="ARBA00022898"/>
    </source>
</evidence>
<dbReference type="RefSeq" id="WP_054503044.1">
    <property type="nucleotide sequence ID" value="NZ_CADIJW010000042.1"/>
</dbReference>
<keyword evidence="8" id="KW-1185">Reference proteome</keyword>
<dbReference type="PIRSF" id="PIRSF000521">
    <property type="entry name" value="Transaminase_4ab_Lys_Orn"/>
    <property type="match status" value="1"/>
</dbReference>
<dbReference type="GO" id="GO:0030170">
    <property type="term" value="F:pyridoxal phosphate binding"/>
    <property type="evidence" value="ECO:0007669"/>
    <property type="project" value="InterPro"/>
</dbReference>
<proteinExistence type="inferred from homology"/>
<dbReference type="InterPro" id="IPR005814">
    <property type="entry name" value="Aminotrans_3"/>
</dbReference>
<dbReference type="Proteomes" id="UP000494272">
    <property type="component" value="Unassembled WGS sequence"/>
</dbReference>
<evidence type="ECO:0000256" key="1">
    <source>
        <dbReference type="ARBA" id="ARBA00001933"/>
    </source>
</evidence>
<dbReference type="EC" id="2.6.1.19" evidence="7"/>
<evidence type="ECO:0000313" key="8">
    <source>
        <dbReference type="Proteomes" id="UP000494272"/>
    </source>
</evidence>
<dbReference type="GeneID" id="94353887"/>
<dbReference type="AlphaFoldDB" id="A0A6S7BVE6"/>
<dbReference type="GO" id="GO:0042802">
    <property type="term" value="F:identical protein binding"/>
    <property type="evidence" value="ECO:0007669"/>
    <property type="project" value="TreeGrafter"/>
</dbReference>
<keyword evidence="4 7" id="KW-0808">Transferase</keyword>
<dbReference type="InterPro" id="IPR049704">
    <property type="entry name" value="Aminotrans_3_PPA_site"/>
</dbReference>
<evidence type="ECO:0000256" key="6">
    <source>
        <dbReference type="RuleBase" id="RU003560"/>
    </source>
</evidence>
<dbReference type="PANTHER" id="PTHR11986:SF58">
    <property type="entry name" value="LEUCINE_METHIONINE RACEMASE"/>
    <property type="match status" value="1"/>
</dbReference>
<dbReference type="GO" id="GO:0034386">
    <property type="term" value="F:4-aminobutyrate:2-oxoglutarate transaminase activity"/>
    <property type="evidence" value="ECO:0007669"/>
    <property type="project" value="UniProtKB-EC"/>
</dbReference>
<sequence>MKNQDLNTRRSLATPRGVGVMCDFYAVRAENATLWDANGKEYIDFAGGIAVLNTGHLHPKVKAAVSAQLDNFTHTAYQIVPYEGYVSLAERINRLAPIDGLKKSAFFTTGVEAVENAIKIARSATGRSGVIAFSGSFHGRTMLGMALTGKVAPYKLSFGPMPGDIYHVPFPNGTQSITVADSLKALDLLFKVDIDPKRVAAIIIEPVQGEGGFNITPPELMVALRKLCDEHGILLIADEVQTGFGRTGKLFAMEHHSVQADLITMAKSLGGGFPISGVVGRADVMDGPAAGGLGGTYAGNPLAVAAAHAVLDVIAEEKLCERAVQLGDKLRAHLEGLRAKVPGIADVRGLGSMVALELNDANGKPDAEAVKKVQARAIEQGLILLSCGVYGNVLRFLYPLTIPDAQFDRALAILAEALAA</sequence>
<dbReference type="InterPro" id="IPR015424">
    <property type="entry name" value="PyrdxlP-dep_Trfase"/>
</dbReference>
<dbReference type="CDD" id="cd00610">
    <property type="entry name" value="OAT_like"/>
    <property type="match status" value="1"/>
</dbReference>
<name>A0A6S7BVE6_9BURK</name>